<dbReference type="RefSeq" id="YP_009201533.1">
    <property type="nucleotide sequence ID" value="NC_028830.1"/>
</dbReference>
<accession>A0A0N7IRA7</accession>
<dbReference type="InterPro" id="IPR053162">
    <property type="entry name" value="DnaD"/>
</dbReference>
<organism evidence="4 5">
    <name type="scientific">Lactobacillus phage iA2</name>
    <dbReference type="NCBI Taxonomy" id="1739609"/>
    <lineage>
        <taxon>Viruses</taxon>
        <taxon>Duplodnaviria</taxon>
        <taxon>Heunggongvirae</taxon>
        <taxon>Uroviricota</taxon>
        <taxon>Caudoviricetes</taxon>
        <taxon>Iaduovirus</taxon>
        <taxon>Iaduovirus iA2</taxon>
    </lineage>
</organism>
<evidence type="ECO:0000256" key="1">
    <source>
        <dbReference type="SAM" id="MobiDB-lite"/>
    </source>
</evidence>
<dbReference type="OrthoDB" id="17618at10239"/>
<dbReference type="GeneID" id="26628315"/>
<dbReference type="Gene3D" id="1.10.10.10">
    <property type="entry name" value="Winged helix-like DNA-binding domain superfamily/Winged helix DNA-binding domain"/>
    <property type="match status" value="1"/>
</dbReference>
<dbReference type="InterPro" id="IPR006343">
    <property type="entry name" value="DnaB/C_C"/>
</dbReference>
<evidence type="ECO:0000313" key="4">
    <source>
        <dbReference type="EMBL" id="ALJ97982.1"/>
    </source>
</evidence>
<proteinExistence type="predicted"/>
<evidence type="ECO:0000313" key="5">
    <source>
        <dbReference type="Proteomes" id="UP000203929"/>
    </source>
</evidence>
<dbReference type="Pfam" id="PF07261">
    <property type="entry name" value="DnaB_2"/>
    <property type="match status" value="1"/>
</dbReference>
<evidence type="ECO:0000259" key="2">
    <source>
        <dbReference type="Pfam" id="PF07261"/>
    </source>
</evidence>
<dbReference type="Gene3D" id="1.10.10.630">
    <property type="entry name" value="DnaD domain-like"/>
    <property type="match status" value="1"/>
</dbReference>
<evidence type="ECO:0000259" key="3">
    <source>
        <dbReference type="Pfam" id="PF14502"/>
    </source>
</evidence>
<dbReference type="PANTHER" id="PTHR37293">
    <property type="entry name" value="PHAGE REPLICATION PROTEIN-RELATED"/>
    <property type="match status" value="1"/>
</dbReference>
<feature type="compositionally biased region" description="Basic and acidic residues" evidence="1">
    <location>
        <begin position="115"/>
        <end position="142"/>
    </location>
</feature>
<sequence length="281" mass="32698">MADGGWIKLYRSIRSNWIWANGNERYAKWWMDLIMMVNHEPRKVLVNGNLITIGVGQRLTSIKKLSETWGASRNTVDKFLRLLVEDKMIEVQKSRTSGTSIKVLNYADYQTFSPEKSKRSEQGAEHQPEQRSEQRSEHKQEPKELLKNLEKEKEKKSLSSLGRGDLVKFWENNGFGMISSKTREDLMYWVDDFKKIGSSEEQAIAIVQRALDISVDNNVRRYNYANSILQNWESKKLTNVEAIKALEIKRQQDKQQHAIGRNMESQVYHNQGDVSDDDLPF</sequence>
<dbReference type="Pfam" id="PF14502">
    <property type="entry name" value="HTH_41"/>
    <property type="match status" value="1"/>
</dbReference>
<dbReference type="Proteomes" id="UP000203929">
    <property type="component" value="Segment"/>
</dbReference>
<dbReference type="InterPro" id="IPR041444">
    <property type="entry name" value="HTH_41"/>
</dbReference>
<dbReference type="EMBL" id="KR905068">
    <property type="protein sequence ID" value="ALJ97982.1"/>
    <property type="molecule type" value="Genomic_DNA"/>
</dbReference>
<name>A0A0N7IRA7_9CAUD</name>
<feature type="domain" description="YhfZ helix-turn-helix" evidence="3">
    <location>
        <begin position="55"/>
        <end position="99"/>
    </location>
</feature>
<dbReference type="SUPFAM" id="SSF46785">
    <property type="entry name" value="Winged helix' DNA-binding domain"/>
    <property type="match status" value="1"/>
</dbReference>
<keyword evidence="5" id="KW-1185">Reference proteome</keyword>
<dbReference type="KEGG" id="vg:26628315"/>
<dbReference type="PANTHER" id="PTHR37293:SF5">
    <property type="entry name" value="DNA REPLICATION PROTEIN"/>
    <property type="match status" value="1"/>
</dbReference>
<dbReference type="InterPro" id="IPR036388">
    <property type="entry name" value="WH-like_DNA-bd_sf"/>
</dbReference>
<dbReference type="NCBIfam" id="TIGR01446">
    <property type="entry name" value="DnaD_dom"/>
    <property type="match status" value="1"/>
</dbReference>
<dbReference type="SUPFAM" id="SSF158499">
    <property type="entry name" value="DnaD domain-like"/>
    <property type="match status" value="1"/>
</dbReference>
<feature type="domain" description="DnaB/C C-terminal" evidence="2">
    <location>
        <begin position="168"/>
        <end position="245"/>
    </location>
</feature>
<gene>
    <name evidence="4" type="ORF">iA2_40</name>
</gene>
<protein>
    <submittedName>
        <fullName evidence="4">DnaD domain-containing protein</fullName>
    </submittedName>
</protein>
<feature type="region of interest" description="Disordered" evidence="1">
    <location>
        <begin position="113"/>
        <end position="142"/>
    </location>
</feature>
<dbReference type="InterPro" id="IPR036390">
    <property type="entry name" value="WH_DNA-bd_sf"/>
</dbReference>
<dbReference type="InterPro" id="IPR034829">
    <property type="entry name" value="DnaD-like_sf"/>
</dbReference>
<reference evidence="4 5" key="1">
    <citation type="journal article" date="2016" name="Appl. Environ. Microbiol.">
        <title>Genomic Diversity of Phages Infecting Probiotic Strains of Lactobacillus paracasei.</title>
        <authorList>
            <person name="Mercanti D.J."/>
            <person name="Rousseau G.M."/>
            <person name="Capra M.L."/>
            <person name="Quiberoni A."/>
            <person name="Tremblay D.M."/>
            <person name="Labrie S.J."/>
            <person name="Moineau S."/>
        </authorList>
    </citation>
    <scope>NUCLEOTIDE SEQUENCE [LARGE SCALE GENOMIC DNA]</scope>
</reference>